<feature type="region of interest" description="Disordered" evidence="1">
    <location>
        <begin position="44"/>
        <end position="64"/>
    </location>
</feature>
<feature type="compositionally biased region" description="Low complexity" evidence="1">
    <location>
        <begin position="44"/>
        <end position="57"/>
    </location>
</feature>
<sequence length="82" mass="8420">MTGVTLPPPARLGRPLPGAAPFAPAVDSRGCSILHLRSLVVPDSPAPGAGADATSGTHSISMKRSLGDPLCERRGQFAGWIF</sequence>
<dbReference type="Proteomes" id="UP001307889">
    <property type="component" value="Chromosome 6"/>
</dbReference>
<protein>
    <submittedName>
        <fullName evidence="2">Uncharacterized protein</fullName>
    </submittedName>
</protein>
<name>A0ABN7AW12_9HEMI</name>
<accession>A0ABN7AW12</accession>
<organism evidence="2 3">
    <name type="scientific">Nesidiocoris tenuis</name>
    <dbReference type="NCBI Taxonomy" id="355587"/>
    <lineage>
        <taxon>Eukaryota</taxon>
        <taxon>Metazoa</taxon>
        <taxon>Ecdysozoa</taxon>
        <taxon>Arthropoda</taxon>
        <taxon>Hexapoda</taxon>
        <taxon>Insecta</taxon>
        <taxon>Pterygota</taxon>
        <taxon>Neoptera</taxon>
        <taxon>Paraneoptera</taxon>
        <taxon>Hemiptera</taxon>
        <taxon>Heteroptera</taxon>
        <taxon>Panheteroptera</taxon>
        <taxon>Cimicomorpha</taxon>
        <taxon>Miridae</taxon>
        <taxon>Dicyphina</taxon>
        <taxon>Nesidiocoris</taxon>
    </lineage>
</organism>
<proteinExistence type="predicted"/>
<gene>
    <name evidence="2" type="ORF">NTJ_07939</name>
</gene>
<keyword evidence="3" id="KW-1185">Reference proteome</keyword>
<dbReference type="EMBL" id="AP028914">
    <property type="protein sequence ID" value="BES95130.1"/>
    <property type="molecule type" value="Genomic_DNA"/>
</dbReference>
<evidence type="ECO:0000313" key="3">
    <source>
        <dbReference type="Proteomes" id="UP001307889"/>
    </source>
</evidence>
<evidence type="ECO:0000313" key="2">
    <source>
        <dbReference type="EMBL" id="BES95130.1"/>
    </source>
</evidence>
<evidence type="ECO:0000256" key="1">
    <source>
        <dbReference type="SAM" id="MobiDB-lite"/>
    </source>
</evidence>
<reference evidence="2 3" key="1">
    <citation type="submission" date="2023-09" db="EMBL/GenBank/DDBJ databases">
        <title>Nesidiocoris tenuis whole genome shotgun sequence.</title>
        <authorList>
            <person name="Shibata T."/>
            <person name="Shimoda M."/>
            <person name="Kobayashi T."/>
            <person name="Uehara T."/>
        </authorList>
    </citation>
    <scope>NUCLEOTIDE SEQUENCE [LARGE SCALE GENOMIC DNA]</scope>
    <source>
        <strain evidence="2 3">Japan</strain>
    </source>
</reference>